<dbReference type="EMBL" id="JXTC01000233">
    <property type="protein sequence ID" value="PON79857.1"/>
    <property type="molecule type" value="Genomic_DNA"/>
</dbReference>
<gene>
    <name evidence="1" type="ORF">TorRG33x02_234760</name>
</gene>
<dbReference type="InParanoid" id="A0A2P5E2W5"/>
<name>A0A2P5E2W5_TREOI</name>
<dbReference type="AlphaFoldDB" id="A0A2P5E2W5"/>
<dbReference type="PANTHER" id="PTHR47584">
    <property type="match status" value="1"/>
</dbReference>
<sequence length="92" mass="10524">MADALLAWIEAAKVKTDACLAKVEKYKKSPSAEGTSQKKEFSLTKCVQIIEGMEGIDDDVYMKAAEKFMDSDWREIFVNMSTLRKRAWLDRL</sequence>
<accession>A0A2P5E2W5</accession>
<organism evidence="1 2">
    <name type="scientific">Trema orientale</name>
    <name type="common">Charcoal tree</name>
    <name type="synonym">Celtis orientalis</name>
    <dbReference type="NCBI Taxonomy" id="63057"/>
    <lineage>
        <taxon>Eukaryota</taxon>
        <taxon>Viridiplantae</taxon>
        <taxon>Streptophyta</taxon>
        <taxon>Embryophyta</taxon>
        <taxon>Tracheophyta</taxon>
        <taxon>Spermatophyta</taxon>
        <taxon>Magnoliopsida</taxon>
        <taxon>eudicotyledons</taxon>
        <taxon>Gunneridae</taxon>
        <taxon>Pentapetalae</taxon>
        <taxon>rosids</taxon>
        <taxon>fabids</taxon>
        <taxon>Rosales</taxon>
        <taxon>Cannabaceae</taxon>
        <taxon>Trema</taxon>
    </lineage>
</organism>
<comment type="caution">
    <text evidence="1">The sequence shown here is derived from an EMBL/GenBank/DDBJ whole genome shotgun (WGS) entry which is preliminary data.</text>
</comment>
<reference evidence="2" key="1">
    <citation type="submission" date="2016-06" db="EMBL/GenBank/DDBJ databases">
        <title>Parallel loss of symbiosis genes in relatives of nitrogen-fixing non-legume Parasponia.</title>
        <authorList>
            <person name="Van Velzen R."/>
            <person name="Holmer R."/>
            <person name="Bu F."/>
            <person name="Rutten L."/>
            <person name="Van Zeijl A."/>
            <person name="Liu W."/>
            <person name="Santuari L."/>
            <person name="Cao Q."/>
            <person name="Sharma T."/>
            <person name="Shen D."/>
            <person name="Roswanjaya Y."/>
            <person name="Wardhani T."/>
            <person name="Kalhor M.S."/>
            <person name="Jansen J."/>
            <person name="Van den Hoogen J."/>
            <person name="Gungor B."/>
            <person name="Hartog M."/>
            <person name="Hontelez J."/>
            <person name="Verver J."/>
            <person name="Yang W.-C."/>
            <person name="Schijlen E."/>
            <person name="Repin R."/>
            <person name="Schilthuizen M."/>
            <person name="Schranz E."/>
            <person name="Heidstra R."/>
            <person name="Miyata K."/>
            <person name="Fedorova E."/>
            <person name="Kohlen W."/>
            <person name="Bisseling T."/>
            <person name="Smit S."/>
            <person name="Geurts R."/>
        </authorList>
    </citation>
    <scope>NUCLEOTIDE SEQUENCE [LARGE SCALE GENOMIC DNA]</scope>
    <source>
        <strain evidence="2">cv. RG33-2</strain>
    </source>
</reference>
<evidence type="ECO:0000313" key="2">
    <source>
        <dbReference type="Proteomes" id="UP000237000"/>
    </source>
</evidence>
<dbReference type="InterPro" id="IPR045026">
    <property type="entry name" value="LIMYB"/>
</dbReference>
<dbReference type="PANTHER" id="PTHR47584:SF14">
    <property type="entry name" value="L10-INTERACTING MYB DOMAIN-CONTAINING PROTEIN-LIKE"/>
    <property type="match status" value="1"/>
</dbReference>
<evidence type="ECO:0000313" key="1">
    <source>
        <dbReference type="EMBL" id="PON79857.1"/>
    </source>
</evidence>
<proteinExistence type="predicted"/>
<dbReference type="Proteomes" id="UP000237000">
    <property type="component" value="Unassembled WGS sequence"/>
</dbReference>
<keyword evidence="2" id="KW-1185">Reference proteome</keyword>
<dbReference type="OrthoDB" id="686198at2759"/>
<protein>
    <submittedName>
        <fullName evidence="1">Uncharacterized protein</fullName>
    </submittedName>
</protein>